<comment type="caution">
    <text evidence="2">The sequence shown here is derived from an EMBL/GenBank/DDBJ whole genome shotgun (WGS) entry which is preliminary data.</text>
</comment>
<evidence type="ECO:0008006" key="4">
    <source>
        <dbReference type="Google" id="ProtNLM"/>
    </source>
</evidence>
<name>A0A8T0V765_PANVG</name>
<proteinExistence type="predicted"/>
<organism evidence="2 3">
    <name type="scientific">Panicum virgatum</name>
    <name type="common">Blackwell switchgrass</name>
    <dbReference type="NCBI Taxonomy" id="38727"/>
    <lineage>
        <taxon>Eukaryota</taxon>
        <taxon>Viridiplantae</taxon>
        <taxon>Streptophyta</taxon>
        <taxon>Embryophyta</taxon>
        <taxon>Tracheophyta</taxon>
        <taxon>Spermatophyta</taxon>
        <taxon>Magnoliopsida</taxon>
        <taxon>Liliopsida</taxon>
        <taxon>Poales</taxon>
        <taxon>Poaceae</taxon>
        <taxon>PACMAD clade</taxon>
        <taxon>Panicoideae</taxon>
        <taxon>Panicodae</taxon>
        <taxon>Paniceae</taxon>
        <taxon>Panicinae</taxon>
        <taxon>Panicum</taxon>
        <taxon>Panicum sect. Hiantes</taxon>
    </lineage>
</organism>
<dbReference type="AlphaFoldDB" id="A0A8T0V765"/>
<dbReference type="Proteomes" id="UP000823388">
    <property type="component" value="Chromosome 3K"/>
</dbReference>
<keyword evidence="3" id="KW-1185">Reference proteome</keyword>
<feature type="transmembrane region" description="Helical" evidence="1">
    <location>
        <begin position="50"/>
        <end position="73"/>
    </location>
</feature>
<gene>
    <name evidence="2" type="ORF">PVAP13_3KG519501</name>
</gene>
<keyword evidence="1" id="KW-0472">Membrane</keyword>
<evidence type="ECO:0000256" key="1">
    <source>
        <dbReference type="SAM" id="Phobius"/>
    </source>
</evidence>
<sequence length="77" mass="9031">MVPPSWNNFLRPLLRFVVVRSNHGERLVRISLFSELIKRKKKEARRKKKIVLVPTCLLSVCLCGLLFNCLHRFGIEI</sequence>
<dbReference type="EMBL" id="CM029041">
    <property type="protein sequence ID" value="KAG2630145.1"/>
    <property type="molecule type" value="Genomic_DNA"/>
</dbReference>
<reference evidence="2" key="1">
    <citation type="submission" date="2020-05" db="EMBL/GenBank/DDBJ databases">
        <title>WGS assembly of Panicum virgatum.</title>
        <authorList>
            <person name="Lovell J.T."/>
            <person name="Jenkins J."/>
            <person name="Shu S."/>
            <person name="Juenger T.E."/>
            <person name="Schmutz J."/>
        </authorList>
    </citation>
    <scope>NUCLEOTIDE SEQUENCE</scope>
    <source>
        <strain evidence="2">AP13</strain>
    </source>
</reference>
<keyword evidence="1" id="KW-1133">Transmembrane helix</keyword>
<evidence type="ECO:0000313" key="3">
    <source>
        <dbReference type="Proteomes" id="UP000823388"/>
    </source>
</evidence>
<accession>A0A8T0V765</accession>
<evidence type="ECO:0000313" key="2">
    <source>
        <dbReference type="EMBL" id="KAG2630145.1"/>
    </source>
</evidence>
<keyword evidence="1" id="KW-0812">Transmembrane</keyword>
<protein>
    <recommendedName>
        <fullName evidence="4">Transmembrane protein</fullName>
    </recommendedName>
</protein>